<dbReference type="GeneID" id="38776823"/>
<feature type="region of interest" description="Disordered" evidence="1">
    <location>
        <begin position="216"/>
        <end position="294"/>
    </location>
</feature>
<feature type="compositionally biased region" description="Basic and acidic residues" evidence="1">
    <location>
        <begin position="93"/>
        <end position="107"/>
    </location>
</feature>
<feature type="compositionally biased region" description="Basic residues" evidence="1">
    <location>
        <begin position="35"/>
        <end position="47"/>
    </location>
</feature>
<protein>
    <submittedName>
        <fullName evidence="2">Uncharacterized protein</fullName>
    </submittedName>
</protein>
<sequence>MDLRDIVNPEDAGGFHTTSGAHERITNAPPPGSRRNARGRPSQKRASAKQAAGSARQAHTGLRHRAHGGSPAPTRSLEVAAPSGGRVPRSRRRYDGLHAPPHPETRNHLPAPGSAPPLSLSMPPPSPMRELIRRGGQVVAGDTGSGQRPFIMDVILNARPPVSEYTEDASLEARHRKEVQTRVSQHHYVFRDKDSLERYWADQALLCRSIAAQPPHYPPENKFQLSAERSTASWDEDGNEDPHTEAESDVRSSTSVSRTGPQSAWGHSTLLDGQQLAHCGDNGYGSSQSPRLHS</sequence>
<dbReference type="InParanoid" id="A0A401GCI9"/>
<feature type="compositionally biased region" description="Polar residues" evidence="1">
    <location>
        <begin position="284"/>
        <end position="294"/>
    </location>
</feature>
<dbReference type="RefSeq" id="XP_027610819.1">
    <property type="nucleotide sequence ID" value="XM_027755018.1"/>
</dbReference>
<feature type="region of interest" description="Disordered" evidence="1">
    <location>
        <begin position="1"/>
        <end position="120"/>
    </location>
</feature>
<evidence type="ECO:0000256" key="1">
    <source>
        <dbReference type="SAM" id="MobiDB-lite"/>
    </source>
</evidence>
<reference evidence="2 3" key="1">
    <citation type="journal article" date="2018" name="Sci. Rep.">
        <title>Genome sequence of the cauliflower mushroom Sparassis crispa (Hanabiratake) and its association with beneficial usage.</title>
        <authorList>
            <person name="Kiyama R."/>
            <person name="Furutani Y."/>
            <person name="Kawaguchi K."/>
            <person name="Nakanishi T."/>
        </authorList>
    </citation>
    <scope>NUCLEOTIDE SEQUENCE [LARGE SCALE GENOMIC DNA]</scope>
</reference>
<accession>A0A401GCI9</accession>
<feature type="compositionally biased region" description="Low complexity" evidence="1">
    <location>
        <begin position="109"/>
        <end position="120"/>
    </location>
</feature>
<feature type="compositionally biased region" description="Basic and acidic residues" evidence="1">
    <location>
        <begin position="240"/>
        <end position="250"/>
    </location>
</feature>
<evidence type="ECO:0000313" key="3">
    <source>
        <dbReference type="Proteomes" id="UP000287166"/>
    </source>
</evidence>
<organism evidence="2 3">
    <name type="scientific">Sparassis crispa</name>
    <dbReference type="NCBI Taxonomy" id="139825"/>
    <lineage>
        <taxon>Eukaryota</taxon>
        <taxon>Fungi</taxon>
        <taxon>Dikarya</taxon>
        <taxon>Basidiomycota</taxon>
        <taxon>Agaricomycotina</taxon>
        <taxon>Agaricomycetes</taxon>
        <taxon>Polyporales</taxon>
        <taxon>Sparassidaceae</taxon>
        <taxon>Sparassis</taxon>
    </lineage>
</organism>
<name>A0A401GCI9_9APHY</name>
<keyword evidence="3" id="KW-1185">Reference proteome</keyword>
<feature type="compositionally biased region" description="Polar residues" evidence="1">
    <location>
        <begin position="223"/>
        <end position="233"/>
    </location>
</feature>
<proteinExistence type="predicted"/>
<dbReference type="OrthoDB" id="2989199at2759"/>
<comment type="caution">
    <text evidence="2">The sequence shown here is derived from an EMBL/GenBank/DDBJ whole genome shotgun (WGS) entry which is preliminary data.</text>
</comment>
<dbReference type="AlphaFoldDB" id="A0A401GCI9"/>
<evidence type="ECO:0000313" key="2">
    <source>
        <dbReference type="EMBL" id="GBE79906.1"/>
    </source>
</evidence>
<dbReference type="Proteomes" id="UP000287166">
    <property type="component" value="Unassembled WGS sequence"/>
</dbReference>
<dbReference type="EMBL" id="BFAD01000002">
    <property type="protein sequence ID" value="GBE79906.1"/>
    <property type="molecule type" value="Genomic_DNA"/>
</dbReference>
<gene>
    <name evidence="2" type="ORF">SCP_0211080</name>
</gene>